<reference evidence="3" key="1">
    <citation type="submission" date="2013-05" db="EMBL/GenBank/DDBJ databases">
        <title>The Genome sequence of Mucor circinelloides f. circinelloides 1006PhL.</title>
        <authorList>
            <consortium name="The Broad Institute Genomics Platform"/>
            <person name="Cuomo C."/>
            <person name="Earl A."/>
            <person name="Findley K."/>
            <person name="Lee S.C."/>
            <person name="Walker B."/>
            <person name="Young S."/>
            <person name="Zeng Q."/>
            <person name="Gargeya S."/>
            <person name="Fitzgerald M."/>
            <person name="Haas B."/>
            <person name="Abouelleil A."/>
            <person name="Allen A.W."/>
            <person name="Alvarado L."/>
            <person name="Arachchi H.M."/>
            <person name="Berlin A.M."/>
            <person name="Chapman S.B."/>
            <person name="Gainer-Dewar J."/>
            <person name="Goldberg J."/>
            <person name="Griggs A."/>
            <person name="Gujja S."/>
            <person name="Hansen M."/>
            <person name="Howarth C."/>
            <person name="Imamovic A."/>
            <person name="Ireland A."/>
            <person name="Larimer J."/>
            <person name="McCowan C."/>
            <person name="Murphy C."/>
            <person name="Pearson M."/>
            <person name="Poon T.W."/>
            <person name="Priest M."/>
            <person name="Roberts A."/>
            <person name="Saif S."/>
            <person name="Shea T."/>
            <person name="Sisk P."/>
            <person name="Sykes S."/>
            <person name="Wortman J."/>
            <person name="Nusbaum C."/>
            <person name="Birren B."/>
        </authorList>
    </citation>
    <scope>NUCLEOTIDE SEQUENCE [LARGE SCALE GENOMIC DNA]</scope>
    <source>
        <strain evidence="3">1006PhL</strain>
    </source>
</reference>
<evidence type="ECO:0000256" key="1">
    <source>
        <dbReference type="SAM" id="MobiDB-lite"/>
    </source>
</evidence>
<dbReference type="Proteomes" id="UP000014254">
    <property type="component" value="Unassembled WGS sequence"/>
</dbReference>
<feature type="region of interest" description="Disordered" evidence="1">
    <location>
        <begin position="1"/>
        <end position="67"/>
    </location>
</feature>
<dbReference type="OrthoDB" id="2302430at2759"/>
<proteinExistence type="predicted"/>
<name>S2K9L6_MUCC1</name>
<feature type="compositionally biased region" description="Low complexity" evidence="1">
    <location>
        <begin position="9"/>
        <end position="37"/>
    </location>
</feature>
<protein>
    <submittedName>
        <fullName evidence="2">Uncharacterized protein</fullName>
    </submittedName>
</protein>
<dbReference type="VEuPathDB" id="FungiDB:HMPREF1544_04216"/>
<sequence>MSDPSCTRSIAPAAASTSAASANQGVSSDAIASCSSSPMDVDESFGDSAAGTQKSTVSIPSSSLVVAEPSNSGMRNLVQDGAQQSASLNLGSLSNDNSTVNSSFSSNVNIPEEFASSITTDERLVLLEEMERLKAAVFRATVTSIKCPQGTIVPDNLGVLTRQPCMYCKEPNWTPEHNRVCKKLNKSKQKKRAIRSKT</sequence>
<dbReference type="EMBL" id="KE123942">
    <property type="protein sequence ID" value="EPB88955.1"/>
    <property type="molecule type" value="Genomic_DNA"/>
</dbReference>
<gene>
    <name evidence="2" type="ORF">HMPREF1544_04216</name>
</gene>
<organism evidence="2 3">
    <name type="scientific">Mucor circinelloides f. circinelloides (strain 1006PhL)</name>
    <name type="common">Mucormycosis agent</name>
    <name type="synonym">Calyptromyces circinelloides</name>
    <dbReference type="NCBI Taxonomy" id="1220926"/>
    <lineage>
        <taxon>Eukaryota</taxon>
        <taxon>Fungi</taxon>
        <taxon>Fungi incertae sedis</taxon>
        <taxon>Mucoromycota</taxon>
        <taxon>Mucoromycotina</taxon>
        <taxon>Mucoromycetes</taxon>
        <taxon>Mucorales</taxon>
        <taxon>Mucorineae</taxon>
        <taxon>Mucoraceae</taxon>
        <taxon>Mucor</taxon>
    </lineage>
</organism>
<accession>S2K9L6</accession>
<dbReference type="InParanoid" id="S2K9L6"/>
<keyword evidence="3" id="KW-1185">Reference proteome</keyword>
<evidence type="ECO:0000313" key="2">
    <source>
        <dbReference type="EMBL" id="EPB88955.1"/>
    </source>
</evidence>
<dbReference type="AlphaFoldDB" id="S2K9L6"/>
<evidence type="ECO:0000313" key="3">
    <source>
        <dbReference type="Proteomes" id="UP000014254"/>
    </source>
</evidence>
<feature type="compositionally biased region" description="Polar residues" evidence="1">
    <location>
        <begin position="50"/>
        <end position="67"/>
    </location>
</feature>